<keyword evidence="2" id="KW-0472">Membrane</keyword>
<dbReference type="RefSeq" id="WP_119659713.1">
    <property type="nucleotide sequence ID" value="NZ_QUAL01000087.1"/>
</dbReference>
<keyword evidence="2" id="KW-0812">Transmembrane</keyword>
<sequence length="445" mass="46541">MNDFDDDLRRLLGDDRLALTPRADAVGRIVKGARRRRTVRVVASAAGSVGLVAAVAVGSMAVTGQFSAGPDLEPQPAGTPTTLLPGPDERTGDPAPTTPALPTSGPTGGAAADLTEPSPGESTGTADHGGEQSGDGVDVGTLPLFDPAAPFDGVEVRMTLAELEQVPGVEITRLRGDSAFPEFCYGEFRTARAHGYISLRGAIGGPPDDLMAAYEVAWLEPDIDVRTPEGVGIGSTLADVWQTYPEYSEIAPGVYTSYIDGLDGIASMWHLETTDGYVTRIAHDGLHNCGDNPQPIEEPDLPVLGPDGLGAIRIGMTLAELQAIDGVQIDTEHQEGTCYGSYAYGDTTGWISVRQDFASGGDAVVDEEWRVTTISSAADVQTPEGIRVGSSHAEVVAAYPGLVEGDSFDSYVAVPGELGMRWVFNFGDGGAVTNFRLDGGQICFG</sequence>
<keyword evidence="4" id="KW-1185">Reference proteome</keyword>
<evidence type="ECO:0000256" key="1">
    <source>
        <dbReference type="SAM" id="MobiDB-lite"/>
    </source>
</evidence>
<comment type="caution">
    <text evidence="3">The sequence shown here is derived from an EMBL/GenBank/DDBJ whole genome shotgun (WGS) entry which is preliminary data.</text>
</comment>
<reference evidence="3 4" key="1">
    <citation type="submission" date="2018-09" db="EMBL/GenBank/DDBJ databases">
        <title>Isolation, diversity and antifungal activity of actinobacteria from wheat.</title>
        <authorList>
            <person name="Han C."/>
        </authorList>
    </citation>
    <scope>NUCLEOTIDE SEQUENCE [LARGE SCALE GENOMIC DNA]</scope>
    <source>
        <strain evidence="3 4">NEAU-YY265</strain>
    </source>
</reference>
<dbReference type="AlphaFoldDB" id="A0A418KT81"/>
<proteinExistence type="predicted"/>
<dbReference type="Proteomes" id="UP000284057">
    <property type="component" value="Unassembled WGS sequence"/>
</dbReference>
<protein>
    <submittedName>
        <fullName evidence="3">Uncharacterized protein</fullName>
    </submittedName>
</protein>
<feature type="region of interest" description="Disordered" evidence="1">
    <location>
        <begin position="67"/>
        <end position="140"/>
    </location>
</feature>
<evidence type="ECO:0000256" key="2">
    <source>
        <dbReference type="SAM" id="Phobius"/>
    </source>
</evidence>
<organism evidence="3 4">
    <name type="scientific">Jiangella rhizosphaerae</name>
    <dbReference type="NCBI Taxonomy" id="2293569"/>
    <lineage>
        <taxon>Bacteria</taxon>
        <taxon>Bacillati</taxon>
        <taxon>Actinomycetota</taxon>
        <taxon>Actinomycetes</taxon>
        <taxon>Jiangellales</taxon>
        <taxon>Jiangellaceae</taxon>
        <taxon>Jiangella</taxon>
    </lineage>
</organism>
<name>A0A418KT81_9ACTN</name>
<accession>A0A418KT81</accession>
<evidence type="ECO:0000313" key="4">
    <source>
        <dbReference type="Proteomes" id="UP000284057"/>
    </source>
</evidence>
<gene>
    <name evidence="3" type="ORF">DY240_09640</name>
</gene>
<dbReference type="EMBL" id="QUAL01000087">
    <property type="protein sequence ID" value="RIQ27384.1"/>
    <property type="molecule type" value="Genomic_DNA"/>
</dbReference>
<evidence type="ECO:0000313" key="3">
    <source>
        <dbReference type="EMBL" id="RIQ27384.1"/>
    </source>
</evidence>
<keyword evidence="2" id="KW-1133">Transmembrane helix</keyword>
<feature type="transmembrane region" description="Helical" evidence="2">
    <location>
        <begin position="41"/>
        <end position="62"/>
    </location>
</feature>
<dbReference type="OrthoDB" id="3695075at2"/>